<evidence type="ECO:0000259" key="7">
    <source>
        <dbReference type="Pfam" id="PF04261"/>
    </source>
</evidence>
<dbReference type="NCBIfam" id="TIGR01413">
    <property type="entry name" value="Dyp_perox_fam"/>
    <property type="match status" value="1"/>
</dbReference>
<feature type="domain" description="Dyp-type peroxidase C-terminal" evidence="8">
    <location>
        <begin position="151"/>
        <end position="311"/>
    </location>
</feature>
<dbReference type="EMBL" id="CP032229">
    <property type="protein sequence ID" value="QBJ88910.1"/>
    <property type="molecule type" value="Genomic_DNA"/>
</dbReference>
<dbReference type="Pfam" id="PF04261">
    <property type="entry name" value="Dyp_perox_N"/>
    <property type="match status" value="1"/>
</dbReference>
<dbReference type="InterPro" id="IPR048327">
    <property type="entry name" value="Dyp_perox_N"/>
</dbReference>
<keyword evidence="10" id="KW-1185">Reference proteome</keyword>
<evidence type="ECO:0000256" key="5">
    <source>
        <dbReference type="ARBA" id="ARBA00023004"/>
    </source>
</evidence>
<dbReference type="PANTHER" id="PTHR30521">
    <property type="entry name" value="DEFERROCHELATASE/PEROXIDASE"/>
    <property type="match status" value="1"/>
</dbReference>
<feature type="domain" description="Dyp-type peroxidase N-terminal" evidence="7">
    <location>
        <begin position="18"/>
        <end position="146"/>
    </location>
</feature>
<dbReference type="PANTHER" id="PTHR30521:SF0">
    <property type="entry name" value="DYP-TYPE PEROXIDASE FAMILY PROTEIN"/>
    <property type="match status" value="1"/>
</dbReference>
<evidence type="ECO:0000256" key="2">
    <source>
        <dbReference type="ARBA" id="ARBA00022559"/>
    </source>
</evidence>
<dbReference type="KEGG" id="sseo:D0Z67_00245"/>
<keyword evidence="5" id="KW-0408">Iron</keyword>
<evidence type="ECO:0000313" key="10">
    <source>
        <dbReference type="Proteomes" id="UP000292547"/>
    </source>
</evidence>
<evidence type="ECO:0000259" key="8">
    <source>
        <dbReference type="Pfam" id="PF20628"/>
    </source>
</evidence>
<dbReference type="SUPFAM" id="SSF54909">
    <property type="entry name" value="Dimeric alpha+beta barrel"/>
    <property type="match status" value="1"/>
</dbReference>
<name>A0A4P6TP46_STRSO</name>
<gene>
    <name evidence="9" type="ORF">D0Z67_00245</name>
</gene>
<keyword evidence="2 9" id="KW-0575">Peroxidase</keyword>
<comment type="cofactor">
    <cofactor evidence="1">
        <name>heme b</name>
        <dbReference type="ChEBI" id="CHEBI:60344"/>
    </cofactor>
</comment>
<dbReference type="GO" id="GO:0005829">
    <property type="term" value="C:cytosol"/>
    <property type="evidence" value="ECO:0007669"/>
    <property type="project" value="TreeGrafter"/>
</dbReference>
<reference evidence="9 10" key="1">
    <citation type="submission" date="2018-08" db="EMBL/GenBank/DDBJ databases">
        <title>The complete genome sequence of Streptomyces seoulensis, a pioneer strain for nickel superoxide dismutase discovery.</title>
        <authorList>
            <person name="Shin J."/>
            <person name="Lee J.-S."/>
            <person name="Lee E.-J."/>
            <person name="Youn H.-D."/>
        </authorList>
    </citation>
    <scope>NUCLEOTIDE SEQUENCE [LARGE SCALE GENOMIC DNA]</scope>
    <source>
        <strain evidence="9 10">KCTC 9819</strain>
    </source>
</reference>
<dbReference type="AlphaFoldDB" id="A0A4P6TP46"/>
<keyword evidence="4" id="KW-0560">Oxidoreductase</keyword>
<accession>A0A4P6TP46</accession>
<dbReference type="Pfam" id="PF20628">
    <property type="entry name" value="Dyp_perox_C"/>
    <property type="match status" value="1"/>
</dbReference>
<organism evidence="9 10">
    <name type="scientific">Streptomyces seoulensis</name>
    <dbReference type="NCBI Taxonomy" id="73044"/>
    <lineage>
        <taxon>Bacteria</taxon>
        <taxon>Bacillati</taxon>
        <taxon>Actinomycetota</taxon>
        <taxon>Actinomycetes</taxon>
        <taxon>Kitasatosporales</taxon>
        <taxon>Streptomycetaceae</taxon>
        <taxon>Streptomyces</taxon>
    </lineage>
</organism>
<dbReference type="GeneID" id="300097366"/>
<dbReference type="GO" id="GO:0046872">
    <property type="term" value="F:metal ion binding"/>
    <property type="evidence" value="ECO:0007669"/>
    <property type="project" value="UniProtKB-KW"/>
</dbReference>
<protein>
    <submittedName>
        <fullName evidence="9">Dyp-type peroxidase</fullName>
    </submittedName>
</protein>
<dbReference type="InterPro" id="IPR048328">
    <property type="entry name" value="Dyp_perox_C"/>
</dbReference>
<evidence type="ECO:0000256" key="4">
    <source>
        <dbReference type="ARBA" id="ARBA00023002"/>
    </source>
</evidence>
<sequence length="319" mass="35651">MDYSAVAKHDLKTEPQYIDAPLTSAAAFLVLNINDGDEAMDKARSVVASIEDLLKDIKIQVNTGIFTANLGISHHAWEPLTRKPLPKELKPFQEIRGAQHTAVATEGDLFYHIRADSVDLVVEFEKILLEAFGDSVTAVDDVTGFRYYNGRDLLEFVDGTANPIGLSLPAATLVGEEDPAYTGGSYVVIQKYLHDLKDWRAQTTETQEQIIGRTKFDNIELPDATEGQKSHKTLCTIQDAEGEHDILRDNMPFATPGKGEYGTYFIGYSRHLWVTEKMLERMFIGDPPPLHDRILDYSRAVTGVTFFCPPRKFLVDLAD</sequence>
<dbReference type="OrthoDB" id="3251355at2"/>
<dbReference type="Proteomes" id="UP000292547">
    <property type="component" value="Chromosome"/>
</dbReference>
<dbReference type="InterPro" id="IPR006314">
    <property type="entry name" value="Dyp_peroxidase"/>
</dbReference>
<keyword evidence="3" id="KW-0479">Metal-binding</keyword>
<dbReference type="RefSeq" id="WP_031183371.1">
    <property type="nucleotide sequence ID" value="NZ_CP032229.1"/>
</dbReference>
<dbReference type="STRING" id="73044.GCA_000725795_05281"/>
<dbReference type="GO" id="GO:0004601">
    <property type="term" value="F:peroxidase activity"/>
    <property type="evidence" value="ECO:0007669"/>
    <property type="project" value="UniProtKB-KW"/>
</dbReference>
<dbReference type="GO" id="GO:0020037">
    <property type="term" value="F:heme binding"/>
    <property type="evidence" value="ECO:0007669"/>
    <property type="project" value="InterPro"/>
</dbReference>
<proteinExistence type="inferred from homology"/>
<evidence type="ECO:0000313" key="9">
    <source>
        <dbReference type="EMBL" id="QBJ88910.1"/>
    </source>
</evidence>
<dbReference type="InterPro" id="IPR011008">
    <property type="entry name" value="Dimeric_a/b-barrel"/>
</dbReference>
<evidence type="ECO:0000256" key="6">
    <source>
        <dbReference type="ARBA" id="ARBA00025737"/>
    </source>
</evidence>
<evidence type="ECO:0000256" key="3">
    <source>
        <dbReference type="ARBA" id="ARBA00022723"/>
    </source>
</evidence>
<comment type="similarity">
    <text evidence="6">Belongs to the DyP-type peroxidase family.</text>
</comment>
<dbReference type="PROSITE" id="PS51404">
    <property type="entry name" value="DYP_PEROXIDASE"/>
    <property type="match status" value="1"/>
</dbReference>
<evidence type="ECO:0000256" key="1">
    <source>
        <dbReference type="ARBA" id="ARBA00001970"/>
    </source>
</evidence>